<dbReference type="Proteomes" id="UP000265515">
    <property type="component" value="Unassembled WGS sequence"/>
</dbReference>
<feature type="domain" description="Myb-like" evidence="2">
    <location>
        <begin position="184"/>
        <end position="254"/>
    </location>
</feature>
<dbReference type="PROSITE" id="PS50090">
    <property type="entry name" value="MYB_LIKE"/>
    <property type="match status" value="1"/>
</dbReference>
<protein>
    <recommendedName>
        <fullName evidence="2">Myb-like domain-containing protein</fullName>
    </recommendedName>
</protein>
<feature type="compositionally biased region" description="Polar residues" evidence="1">
    <location>
        <begin position="118"/>
        <end position="127"/>
    </location>
</feature>
<dbReference type="OrthoDB" id="1865198at2759"/>
<dbReference type="Pfam" id="PF13837">
    <property type="entry name" value="Myb_DNA-bind_4"/>
    <property type="match status" value="1"/>
</dbReference>
<feature type="region of interest" description="Disordered" evidence="1">
    <location>
        <begin position="156"/>
        <end position="191"/>
    </location>
</feature>
<evidence type="ECO:0000313" key="4">
    <source>
        <dbReference type="Proteomes" id="UP000265515"/>
    </source>
</evidence>
<reference evidence="3 4" key="1">
    <citation type="journal article" date="2018" name="Cell">
        <title>The Chara Genome: Secondary Complexity and Implications for Plant Terrestrialization.</title>
        <authorList>
            <person name="Nishiyama T."/>
            <person name="Sakayama H."/>
            <person name="Vries J.D."/>
            <person name="Buschmann H."/>
            <person name="Saint-Marcoux D."/>
            <person name="Ullrich K.K."/>
            <person name="Haas F.B."/>
            <person name="Vanderstraeten L."/>
            <person name="Becker D."/>
            <person name="Lang D."/>
            <person name="Vosolsobe S."/>
            <person name="Rombauts S."/>
            <person name="Wilhelmsson P.K.I."/>
            <person name="Janitza P."/>
            <person name="Kern R."/>
            <person name="Heyl A."/>
            <person name="Rumpler F."/>
            <person name="Villalobos L.I.A.C."/>
            <person name="Clay J.M."/>
            <person name="Skokan R."/>
            <person name="Toyoda A."/>
            <person name="Suzuki Y."/>
            <person name="Kagoshima H."/>
            <person name="Schijlen E."/>
            <person name="Tajeshwar N."/>
            <person name="Catarino B."/>
            <person name="Hetherington A.J."/>
            <person name="Saltykova A."/>
            <person name="Bonnot C."/>
            <person name="Breuninger H."/>
            <person name="Symeonidi A."/>
            <person name="Radhakrishnan G.V."/>
            <person name="Van Nieuwerburgh F."/>
            <person name="Deforce D."/>
            <person name="Chang C."/>
            <person name="Karol K.G."/>
            <person name="Hedrich R."/>
            <person name="Ulvskov P."/>
            <person name="Glockner G."/>
            <person name="Delwiche C.F."/>
            <person name="Petrasek J."/>
            <person name="Van de Peer Y."/>
            <person name="Friml J."/>
            <person name="Beilby M."/>
            <person name="Dolan L."/>
            <person name="Kohara Y."/>
            <person name="Sugano S."/>
            <person name="Fujiyama A."/>
            <person name="Delaux P.-M."/>
            <person name="Quint M."/>
            <person name="TheiBen G."/>
            <person name="Hagemann M."/>
            <person name="Harholt J."/>
            <person name="Dunand C."/>
            <person name="Zachgo S."/>
            <person name="Langdale J."/>
            <person name="Maumus F."/>
            <person name="Straeten D.V.D."/>
            <person name="Gould S.B."/>
            <person name="Rensing S.A."/>
        </authorList>
    </citation>
    <scope>NUCLEOTIDE SEQUENCE [LARGE SCALE GENOMIC DNA]</scope>
    <source>
        <strain evidence="3 4">S276</strain>
    </source>
</reference>
<name>A0A388KDV3_CHABU</name>
<proteinExistence type="predicted"/>
<accession>A0A388KDV3</accession>
<feature type="compositionally biased region" description="Basic and acidic residues" evidence="1">
    <location>
        <begin position="1"/>
        <end position="14"/>
    </location>
</feature>
<feature type="compositionally biased region" description="Gly residues" evidence="1">
    <location>
        <begin position="327"/>
        <end position="341"/>
    </location>
</feature>
<dbReference type="Gramene" id="GBG68242">
    <property type="protein sequence ID" value="GBG68242"/>
    <property type="gene ID" value="CBR_g2793"/>
</dbReference>
<comment type="caution">
    <text evidence="3">The sequence shown here is derived from an EMBL/GenBank/DDBJ whole genome shotgun (WGS) entry which is preliminary data.</text>
</comment>
<evidence type="ECO:0000256" key="1">
    <source>
        <dbReference type="SAM" id="MobiDB-lite"/>
    </source>
</evidence>
<dbReference type="Gene3D" id="1.10.10.60">
    <property type="entry name" value="Homeodomain-like"/>
    <property type="match status" value="1"/>
</dbReference>
<feature type="region of interest" description="Disordered" evidence="1">
    <location>
        <begin position="1"/>
        <end position="25"/>
    </location>
</feature>
<dbReference type="InterPro" id="IPR044822">
    <property type="entry name" value="Myb_DNA-bind_4"/>
</dbReference>
<dbReference type="PANTHER" id="PTHR33492:SF4">
    <property type="entry name" value="OS02G0174300 PROTEIN"/>
    <property type="match status" value="1"/>
</dbReference>
<keyword evidence="4" id="KW-1185">Reference proteome</keyword>
<organism evidence="3 4">
    <name type="scientific">Chara braunii</name>
    <name type="common">Braun's stonewort</name>
    <dbReference type="NCBI Taxonomy" id="69332"/>
    <lineage>
        <taxon>Eukaryota</taxon>
        <taxon>Viridiplantae</taxon>
        <taxon>Streptophyta</taxon>
        <taxon>Charophyceae</taxon>
        <taxon>Charales</taxon>
        <taxon>Characeae</taxon>
        <taxon>Chara</taxon>
    </lineage>
</organism>
<gene>
    <name evidence="3" type="ORF">CBR_g2793</name>
</gene>
<feature type="compositionally biased region" description="Polar residues" evidence="1">
    <location>
        <begin position="308"/>
        <end position="321"/>
    </location>
</feature>
<feature type="compositionally biased region" description="Gly residues" evidence="1">
    <location>
        <begin position="169"/>
        <end position="179"/>
    </location>
</feature>
<dbReference type="EMBL" id="BFEA01000097">
    <property type="protein sequence ID" value="GBG68242.1"/>
    <property type="molecule type" value="Genomic_DNA"/>
</dbReference>
<feature type="region of interest" description="Disordered" evidence="1">
    <location>
        <begin position="308"/>
        <end position="341"/>
    </location>
</feature>
<feature type="region of interest" description="Disordered" evidence="1">
    <location>
        <begin position="60"/>
        <end position="127"/>
    </location>
</feature>
<dbReference type="InterPro" id="IPR001005">
    <property type="entry name" value="SANT/Myb"/>
</dbReference>
<evidence type="ECO:0000313" key="3">
    <source>
        <dbReference type="EMBL" id="GBG68242.1"/>
    </source>
</evidence>
<evidence type="ECO:0000259" key="2">
    <source>
        <dbReference type="PROSITE" id="PS50090"/>
    </source>
</evidence>
<sequence length="341" mass="36393">MEDQHPGSTDDRRSMRMTSLPREYSSATWGSLFANSLPPTHLAEQPHLTGLRAKLHCRTSNSSDTFAGQPTVHHGGMPLYQPPPTSQFRAPTPSPSVSAGVEFGSSPGLPASPPTAMPRQSNSGPNVPLSQNEVPCVPYSSTSAARVGTPAVDCTPAAASEDTPSMVTEGGGQDAGGGKAPAKSARKASQPWAPDEQIALVRLFGKDDALCACASGPHRCMKRQDQLEWISKCMKAEGYRRSAEDCRKKWASLLEKVKEINDKCGRSGGESYWDMAKEKRREAGVHPVFNKALWDAMEWNMKKPSMTCDNTLASDSMQSTNEDVRAGGSGDGEGSAGGVGR</sequence>
<dbReference type="PANTHER" id="PTHR33492">
    <property type="entry name" value="OSJNBA0043A12.37 PROTEIN-RELATED"/>
    <property type="match status" value="1"/>
</dbReference>
<dbReference type="AlphaFoldDB" id="A0A388KDV3"/>